<dbReference type="KEGG" id="ctes:O987_22620"/>
<dbReference type="PROSITE" id="PS50931">
    <property type="entry name" value="HTH_LYSR"/>
    <property type="match status" value="1"/>
</dbReference>
<dbReference type="InterPro" id="IPR005119">
    <property type="entry name" value="LysR_subst-bd"/>
</dbReference>
<dbReference type="PRINTS" id="PR00039">
    <property type="entry name" value="HTHLYSR"/>
</dbReference>
<feature type="domain" description="HTH lysR-type" evidence="5">
    <location>
        <begin position="5"/>
        <end position="62"/>
    </location>
</feature>
<dbReference type="EMBL" id="CP006704">
    <property type="protein sequence ID" value="AIJ48611.1"/>
    <property type="molecule type" value="Genomic_DNA"/>
</dbReference>
<evidence type="ECO:0000256" key="3">
    <source>
        <dbReference type="ARBA" id="ARBA00023125"/>
    </source>
</evidence>
<sequence length="300" mass="33259">MESSLPIKSLLVFDAVMKHHSFTQAAQDLHVTQGAVGQQIRKLEDWLGVLLFVRGVRQLHPTAEASAYWAGIKPALARIQQASDQLRLSHANEVWLSMPPTLAAKWFAPRMEGFLAKCPGTSLHLSADTAMIDFERDRVDLAIRYFNGKDPTLDVALLCSDEARLYCSPEYAAKLHLKTPDDLRRATLLHTTLQPHWVSWLRQFSTLSDTQIAAIPGQHFDQSILAIETARHGQGVVLSSAILTEAEVREGTLCEPFDARLDVGKGYYVVNAKGADLRPAAAMLKQWLLSIVAADRSPKD</sequence>
<keyword evidence="4" id="KW-0804">Transcription</keyword>
<dbReference type="AlphaFoldDB" id="A0A076PV70"/>
<dbReference type="PANTHER" id="PTHR30537">
    <property type="entry name" value="HTH-TYPE TRANSCRIPTIONAL REGULATOR"/>
    <property type="match status" value="1"/>
</dbReference>
<dbReference type="GO" id="GO:0043565">
    <property type="term" value="F:sequence-specific DNA binding"/>
    <property type="evidence" value="ECO:0007669"/>
    <property type="project" value="TreeGrafter"/>
</dbReference>
<organism evidence="6 7">
    <name type="scientific">Comamonas testosteroni TK102</name>
    <dbReference type="NCBI Taxonomy" id="1392005"/>
    <lineage>
        <taxon>Bacteria</taxon>
        <taxon>Pseudomonadati</taxon>
        <taxon>Pseudomonadota</taxon>
        <taxon>Betaproteobacteria</taxon>
        <taxon>Burkholderiales</taxon>
        <taxon>Comamonadaceae</taxon>
        <taxon>Comamonas</taxon>
    </lineage>
</organism>
<dbReference type="Pfam" id="PF03466">
    <property type="entry name" value="LysR_substrate"/>
    <property type="match status" value="1"/>
</dbReference>
<keyword evidence="3" id="KW-0238">DNA-binding</keyword>
<dbReference type="RefSeq" id="WP_043374730.1">
    <property type="nucleotide sequence ID" value="NZ_CP006704.1"/>
</dbReference>
<dbReference type="InterPro" id="IPR036390">
    <property type="entry name" value="WH_DNA-bd_sf"/>
</dbReference>
<reference evidence="6 7" key="1">
    <citation type="journal article" date="2014" name="Genome Announc.">
        <title>Complete Genome Sequence of Polychlorinated Biphenyl Degrader Comamonas testosteroni TK102 (NBRC 109938).</title>
        <authorList>
            <person name="Fukuda K."/>
            <person name="Hosoyama A."/>
            <person name="Tsuchikane K."/>
            <person name="Ohji S."/>
            <person name="Yamazoe A."/>
            <person name="Fujita N."/>
            <person name="Shintani M."/>
            <person name="Kimbara K."/>
        </authorList>
    </citation>
    <scope>NUCLEOTIDE SEQUENCE [LARGE SCALE GENOMIC DNA]</scope>
    <source>
        <strain evidence="6">TK102</strain>
    </source>
</reference>
<evidence type="ECO:0000313" key="7">
    <source>
        <dbReference type="Proteomes" id="UP000028782"/>
    </source>
</evidence>
<dbReference type="HOGENOM" id="CLU_039613_37_0_4"/>
<comment type="similarity">
    <text evidence="1">Belongs to the LysR transcriptional regulatory family.</text>
</comment>
<dbReference type="SUPFAM" id="SSF46785">
    <property type="entry name" value="Winged helix' DNA-binding domain"/>
    <property type="match status" value="1"/>
</dbReference>
<proteinExistence type="inferred from homology"/>
<dbReference type="SUPFAM" id="SSF53850">
    <property type="entry name" value="Periplasmic binding protein-like II"/>
    <property type="match status" value="1"/>
</dbReference>
<dbReference type="InterPro" id="IPR058163">
    <property type="entry name" value="LysR-type_TF_proteobact-type"/>
</dbReference>
<dbReference type="PANTHER" id="PTHR30537:SF26">
    <property type="entry name" value="GLYCINE CLEAVAGE SYSTEM TRANSCRIPTIONAL ACTIVATOR"/>
    <property type="match status" value="1"/>
</dbReference>
<dbReference type="InterPro" id="IPR000847">
    <property type="entry name" value="LysR_HTH_N"/>
</dbReference>
<gene>
    <name evidence="6" type="ORF">O987_22620</name>
</gene>
<dbReference type="Gene3D" id="1.10.10.10">
    <property type="entry name" value="Winged helix-like DNA-binding domain superfamily/Winged helix DNA-binding domain"/>
    <property type="match status" value="1"/>
</dbReference>
<dbReference type="GO" id="GO:0003700">
    <property type="term" value="F:DNA-binding transcription factor activity"/>
    <property type="evidence" value="ECO:0007669"/>
    <property type="project" value="InterPro"/>
</dbReference>
<dbReference type="Gene3D" id="3.40.190.10">
    <property type="entry name" value="Periplasmic binding protein-like II"/>
    <property type="match status" value="2"/>
</dbReference>
<dbReference type="CDD" id="cd08432">
    <property type="entry name" value="PBP2_GcdR_TrpI_HvrB_AmpR_like"/>
    <property type="match status" value="1"/>
</dbReference>
<dbReference type="Proteomes" id="UP000028782">
    <property type="component" value="Chromosome"/>
</dbReference>
<evidence type="ECO:0000256" key="4">
    <source>
        <dbReference type="ARBA" id="ARBA00023163"/>
    </source>
</evidence>
<accession>A0A076PV70</accession>
<name>A0A076PV70_COMTE</name>
<evidence type="ECO:0000313" key="6">
    <source>
        <dbReference type="EMBL" id="AIJ48611.1"/>
    </source>
</evidence>
<dbReference type="InterPro" id="IPR036388">
    <property type="entry name" value="WH-like_DNA-bd_sf"/>
</dbReference>
<evidence type="ECO:0000256" key="2">
    <source>
        <dbReference type="ARBA" id="ARBA00023015"/>
    </source>
</evidence>
<evidence type="ECO:0000256" key="1">
    <source>
        <dbReference type="ARBA" id="ARBA00009437"/>
    </source>
</evidence>
<dbReference type="Pfam" id="PF00126">
    <property type="entry name" value="HTH_1"/>
    <property type="match status" value="1"/>
</dbReference>
<evidence type="ECO:0000259" key="5">
    <source>
        <dbReference type="PROSITE" id="PS50931"/>
    </source>
</evidence>
<protein>
    <recommendedName>
        <fullName evidence="5">HTH lysR-type domain-containing protein</fullName>
    </recommendedName>
</protein>
<keyword evidence="2" id="KW-0805">Transcription regulation</keyword>
<dbReference type="GO" id="GO:0006351">
    <property type="term" value="P:DNA-templated transcription"/>
    <property type="evidence" value="ECO:0007669"/>
    <property type="project" value="TreeGrafter"/>
</dbReference>